<organism evidence="11 12">
    <name type="scientific">Manihot esculenta</name>
    <name type="common">Cassava</name>
    <name type="synonym">Jatropha manihot</name>
    <dbReference type="NCBI Taxonomy" id="3983"/>
    <lineage>
        <taxon>Eukaryota</taxon>
        <taxon>Viridiplantae</taxon>
        <taxon>Streptophyta</taxon>
        <taxon>Embryophyta</taxon>
        <taxon>Tracheophyta</taxon>
        <taxon>Spermatophyta</taxon>
        <taxon>Magnoliopsida</taxon>
        <taxon>eudicotyledons</taxon>
        <taxon>Gunneridae</taxon>
        <taxon>Pentapetalae</taxon>
        <taxon>rosids</taxon>
        <taxon>fabids</taxon>
        <taxon>Malpighiales</taxon>
        <taxon>Euphorbiaceae</taxon>
        <taxon>Crotonoideae</taxon>
        <taxon>Manihoteae</taxon>
        <taxon>Manihot</taxon>
    </lineage>
</organism>
<keyword evidence="7" id="KW-0472">Membrane</keyword>
<keyword evidence="4" id="KW-0433">Leucine-rich repeat</keyword>
<dbReference type="Gene3D" id="3.80.10.10">
    <property type="entry name" value="Ribonuclease Inhibitor"/>
    <property type="match status" value="2"/>
</dbReference>
<dbReference type="SMART" id="SM00369">
    <property type="entry name" value="LRR_TYP"/>
    <property type="match status" value="4"/>
</dbReference>
<proteinExistence type="inferred from homology"/>
<dbReference type="Pfam" id="PF00560">
    <property type="entry name" value="LRR_1"/>
    <property type="match status" value="1"/>
</dbReference>
<reference evidence="12" key="1">
    <citation type="journal article" date="2016" name="Nat. Biotechnol.">
        <title>Sequencing wild and cultivated cassava and related species reveals extensive interspecific hybridization and genetic diversity.</title>
        <authorList>
            <person name="Bredeson J.V."/>
            <person name="Lyons J.B."/>
            <person name="Prochnik S.E."/>
            <person name="Wu G.A."/>
            <person name="Ha C.M."/>
            <person name="Edsinger-Gonzales E."/>
            <person name="Grimwood J."/>
            <person name="Schmutz J."/>
            <person name="Rabbi I.Y."/>
            <person name="Egesi C."/>
            <person name="Nauluvula P."/>
            <person name="Lebot V."/>
            <person name="Ndunguru J."/>
            <person name="Mkamilo G."/>
            <person name="Bart R.S."/>
            <person name="Setter T.L."/>
            <person name="Gleadow R.M."/>
            <person name="Kulakow P."/>
            <person name="Ferguson M.E."/>
            <person name="Rounsley S."/>
            <person name="Rokhsar D.S."/>
        </authorList>
    </citation>
    <scope>NUCLEOTIDE SEQUENCE [LARGE SCALE GENOMIC DNA]</scope>
    <source>
        <strain evidence="12">cv. AM560-2</strain>
    </source>
</reference>
<keyword evidence="3" id="KW-0964">Secreted</keyword>
<dbReference type="InterPro" id="IPR003591">
    <property type="entry name" value="Leu-rich_rpt_typical-subtyp"/>
</dbReference>
<dbReference type="InterPro" id="IPR053213">
    <property type="entry name" value="RLP29"/>
</dbReference>
<keyword evidence="12" id="KW-1185">Reference proteome</keyword>
<evidence type="ECO:0000256" key="10">
    <source>
        <dbReference type="SAM" id="SignalP"/>
    </source>
</evidence>
<dbReference type="InterPro" id="IPR001611">
    <property type="entry name" value="Leu-rich_rpt"/>
</dbReference>
<evidence type="ECO:0000256" key="7">
    <source>
        <dbReference type="ARBA" id="ARBA00023136"/>
    </source>
</evidence>
<comment type="caution">
    <text evidence="11">The sequence shown here is derived from an EMBL/GenBank/DDBJ whole genome shotgun (WGS) entry which is preliminary data.</text>
</comment>
<keyword evidence="3" id="KW-0134">Cell wall</keyword>
<gene>
    <name evidence="11" type="ORF">MANES_07G069300v8</name>
</gene>
<dbReference type="Gramene" id="Manes.07G069300.1.v8.1">
    <property type="protein sequence ID" value="Manes.07G069300.1.v8.1.CDS.1"/>
    <property type="gene ID" value="Manes.07G069300.v8.1"/>
</dbReference>
<protein>
    <recommendedName>
        <fullName evidence="13">Leucine-rich repeat-containing N-terminal plant-type domain-containing protein</fullName>
    </recommendedName>
</protein>
<evidence type="ECO:0000256" key="3">
    <source>
        <dbReference type="ARBA" id="ARBA00022512"/>
    </source>
</evidence>
<evidence type="ECO:0000313" key="11">
    <source>
        <dbReference type="EMBL" id="OAY45536.1"/>
    </source>
</evidence>
<dbReference type="InterPro" id="IPR032675">
    <property type="entry name" value="LRR_dom_sf"/>
</dbReference>
<dbReference type="EMBL" id="CM004393">
    <property type="protein sequence ID" value="OAY45536.1"/>
    <property type="molecule type" value="Genomic_DNA"/>
</dbReference>
<sequence>MSKFLLFVLHLIVFISRSFPVFAFTSPQDMSALKAFKASIKPSSIPSWSCLASWDFSTDPCALPRRTHFTCGITCSSDSTRVTQLTLDPVGYSGQLTPLVSQLSNLTILDLSDNNFFGPIPSSVSSLFNLQTLILRFNSFSGALPDSITNLKSLEALDISHNSLSGYLPKAMNSMSSLRRLDLSYNKLTGYLPKLPPNLLELAMKSNSLSGSLSRWSFDGSTQLEVVELSENSLTGAVGSWFLALPALQQVNLANNSLTRIEISKPVNGNSDLVAIDLGFNRIEGNAPVNFSAYPLLTSLSLRYNRLRGTIPLEYGQKKNLRRLFLDGNFLIGKPPSGFFAGEASVTGSLGDNCLQECPGSSQLCTPSQKPSSICKQAYGGRGKPSF</sequence>
<dbReference type="PANTHER" id="PTHR48009:SF9">
    <property type="entry name" value="LRR RECEPTOR-LIKE SERINE_THREONINE-PROTEIN KINASE GSO1"/>
    <property type="match status" value="1"/>
</dbReference>
<feature type="signal peptide" evidence="10">
    <location>
        <begin position="1"/>
        <end position="23"/>
    </location>
</feature>
<evidence type="ECO:0000256" key="1">
    <source>
        <dbReference type="ARBA" id="ARBA00004191"/>
    </source>
</evidence>
<evidence type="ECO:0000256" key="5">
    <source>
        <dbReference type="ARBA" id="ARBA00022729"/>
    </source>
</evidence>
<dbReference type="STRING" id="3983.A0A2C9VJ51"/>
<dbReference type="OMA" id="PPWSCLA"/>
<keyword evidence="6" id="KW-0677">Repeat</keyword>
<evidence type="ECO:0000256" key="8">
    <source>
        <dbReference type="ARBA" id="ARBA00038043"/>
    </source>
</evidence>
<name>A0A2C9VJ51_MANES</name>
<evidence type="ECO:0008006" key="13">
    <source>
        <dbReference type="Google" id="ProtNLM"/>
    </source>
</evidence>
<dbReference type="SUPFAM" id="SSF52058">
    <property type="entry name" value="L domain-like"/>
    <property type="match status" value="1"/>
</dbReference>
<dbReference type="Pfam" id="PF13855">
    <property type="entry name" value="LRR_8"/>
    <property type="match status" value="2"/>
</dbReference>
<dbReference type="AlphaFoldDB" id="A0A2C9VJ51"/>
<dbReference type="Proteomes" id="UP000091857">
    <property type="component" value="Chromosome 7"/>
</dbReference>
<dbReference type="PANTHER" id="PTHR48009">
    <property type="entry name" value="LEUCINE-RICH REPEAT (LRR) FAMILY PROTEIN"/>
    <property type="match status" value="1"/>
</dbReference>
<evidence type="ECO:0000256" key="4">
    <source>
        <dbReference type="ARBA" id="ARBA00022614"/>
    </source>
</evidence>
<accession>A0A2C9VJ51</accession>
<comment type="similarity">
    <text evidence="8">Belongs to the polygalacturonase-inhibiting protein family.</text>
</comment>
<dbReference type="GO" id="GO:0016020">
    <property type="term" value="C:membrane"/>
    <property type="evidence" value="ECO:0007669"/>
    <property type="project" value="UniProtKB-SubCell"/>
</dbReference>
<feature type="chain" id="PRO_5013220254" description="Leucine-rich repeat-containing N-terminal plant-type domain-containing protein" evidence="10">
    <location>
        <begin position="24"/>
        <end position="387"/>
    </location>
</feature>
<evidence type="ECO:0000256" key="2">
    <source>
        <dbReference type="ARBA" id="ARBA00004370"/>
    </source>
</evidence>
<evidence type="ECO:0000313" key="12">
    <source>
        <dbReference type="Proteomes" id="UP000091857"/>
    </source>
</evidence>
<keyword evidence="5 10" id="KW-0732">Signal</keyword>
<comment type="subcellular location">
    <subcellularLocation>
        <location evidence="2">Membrane</location>
    </subcellularLocation>
    <subcellularLocation>
        <location evidence="1">Secreted</location>
        <location evidence="1">Cell wall</location>
    </subcellularLocation>
</comment>
<feature type="region of interest" description="Disordered" evidence="9">
    <location>
        <begin position="368"/>
        <end position="387"/>
    </location>
</feature>
<evidence type="ECO:0000256" key="6">
    <source>
        <dbReference type="ARBA" id="ARBA00022737"/>
    </source>
</evidence>
<dbReference type="PRINTS" id="PR00019">
    <property type="entry name" value="LEURICHRPT"/>
</dbReference>
<dbReference type="FunFam" id="3.80.10.10:FF:000400">
    <property type="entry name" value="Nuclear pore complex protein NUP107"/>
    <property type="match status" value="1"/>
</dbReference>
<dbReference type="OrthoDB" id="676979at2759"/>
<evidence type="ECO:0000256" key="9">
    <source>
        <dbReference type="SAM" id="MobiDB-lite"/>
    </source>
</evidence>